<reference evidence="2" key="1">
    <citation type="submission" date="2017-01" db="EMBL/GenBank/DDBJ databases">
        <authorList>
            <person name="Mah S.A."/>
            <person name="Swanson W.J."/>
            <person name="Moy G.W."/>
            <person name="Vacquier V.D."/>
        </authorList>
    </citation>
    <scope>NUCLEOTIDE SEQUENCE [LARGE SCALE GENOMIC DNA]</scope>
    <source>
        <strain evidence="2">124861</strain>
    </source>
</reference>
<dbReference type="RefSeq" id="WP_085358034.1">
    <property type="nucleotide sequence ID" value="NZ_MTAB01000003.1"/>
</dbReference>
<dbReference type="AlphaFoldDB" id="A0A1X3DLR9"/>
<sequence>MTQNIQWTKPVCQLDSDGLYIGQAEADLDVYARDGSYIIPGGCIDVEPPETRDGHAARWTGEAWEYIPDHRGKTAYRTDNGQAVIIDTVGEISDGLTLDAPPSEWHTWSGKKWVVSKEAKAEQLAQAQAAKLAEVNRAAQACIDQAAGLNRVPEFEVATWTIQALEAKAWHADNAAATPTLNAIADARGIPAEILKQKAYEKAVKFELLTAHIAGLRQAAEDKIHAAQTVEDVEAVACDFCNVPAEPAEKE</sequence>
<protein>
    <recommendedName>
        <fullName evidence="3">Phage tail protein</fullName>
    </recommendedName>
</protein>
<evidence type="ECO:0000313" key="1">
    <source>
        <dbReference type="EMBL" id="OSI24637.1"/>
    </source>
</evidence>
<gene>
    <name evidence="1" type="ORF">BV912_01935</name>
</gene>
<dbReference type="InterPro" id="IPR003458">
    <property type="entry name" value="Phage_T4_Gp38_tail_assem"/>
</dbReference>
<accession>A0A1X3DLR9</accession>
<dbReference type="Pfam" id="PF02413">
    <property type="entry name" value="Caudo_TAP"/>
    <property type="match status" value="1"/>
</dbReference>
<evidence type="ECO:0000313" key="2">
    <source>
        <dbReference type="Proteomes" id="UP000193303"/>
    </source>
</evidence>
<comment type="caution">
    <text evidence="1">The sequence shown here is derived from an EMBL/GenBank/DDBJ whole genome shotgun (WGS) entry which is preliminary data.</text>
</comment>
<dbReference type="Proteomes" id="UP000193303">
    <property type="component" value="Unassembled WGS sequence"/>
</dbReference>
<name>A0A1X3DLR9_9NEIS</name>
<organism evidence="1 2">
    <name type="scientific">Neisseria dumasiana</name>
    <dbReference type="NCBI Taxonomy" id="1931275"/>
    <lineage>
        <taxon>Bacteria</taxon>
        <taxon>Pseudomonadati</taxon>
        <taxon>Pseudomonadota</taxon>
        <taxon>Betaproteobacteria</taxon>
        <taxon>Neisseriales</taxon>
        <taxon>Neisseriaceae</taxon>
        <taxon>Neisseria</taxon>
    </lineage>
</organism>
<dbReference type="EMBL" id="MTAB01000003">
    <property type="protein sequence ID" value="OSI24637.1"/>
    <property type="molecule type" value="Genomic_DNA"/>
</dbReference>
<proteinExistence type="predicted"/>
<dbReference type="OrthoDB" id="8821413at2"/>
<evidence type="ECO:0008006" key="3">
    <source>
        <dbReference type="Google" id="ProtNLM"/>
    </source>
</evidence>